<dbReference type="SUPFAM" id="SSF53335">
    <property type="entry name" value="S-adenosyl-L-methionine-dependent methyltransferases"/>
    <property type="match status" value="1"/>
</dbReference>
<evidence type="ECO:0000313" key="5">
    <source>
        <dbReference type="EnsemblMetazoa" id="XP_030833140"/>
    </source>
</evidence>
<dbReference type="GO" id="GO:0008757">
    <property type="term" value="F:S-adenosylmethionine-dependent methyltransferase activity"/>
    <property type="evidence" value="ECO:0007669"/>
    <property type="project" value="InterPro"/>
</dbReference>
<protein>
    <recommendedName>
        <fullName evidence="4">Methyltransferase type 11 domain-containing protein</fullName>
    </recommendedName>
</protein>
<keyword evidence="2" id="KW-0808">Transferase</keyword>
<dbReference type="RefSeq" id="XP_030833140.1">
    <property type="nucleotide sequence ID" value="XM_030977280.1"/>
</dbReference>
<dbReference type="OrthoDB" id="2019266at2759"/>
<sequence length="237" mass="26354">MNVNDNEKDTKVEKETPPDVLKWASERLRAILGASNTDALEVMYDDVAERYDELTAAMKYNGDVLTVDALTRLVPNRDVRILDVGCGTGLVGQQLYDKGYRDIHGVDMSAGLLKVLEKKQIYSKLVKARFDPSTPLQYADGYFDVIISSGVFIPSHLTHTCLPEIIRLLKPGGLSLITTRKNVFDEEMAGIKLKSSFASLTKDGVLEKISHEEIDYLTDENDGVTPGLILSYKVLQQ</sequence>
<keyword evidence="1" id="KW-0489">Methyltransferase</keyword>
<dbReference type="AlphaFoldDB" id="A0A7M7N9G5"/>
<evidence type="ECO:0000256" key="3">
    <source>
        <dbReference type="ARBA" id="ARBA00022691"/>
    </source>
</evidence>
<reference evidence="6" key="1">
    <citation type="submission" date="2015-02" db="EMBL/GenBank/DDBJ databases">
        <title>Genome sequencing for Strongylocentrotus purpuratus.</title>
        <authorList>
            <person name="Murali S."/>
            <person name="Liu Y."/>
            <person name="Vee V."/>
            <person name="English A."/>
            <person name="Wang M."/>
            <person name="Skinner E."/>
            <person name="Han Y."/>
            <person name="Muzny D.M."/>
            <person name="Worley K.C."/>
            <person name="Gibbs R.A."/>
        </authorList>
    </citation>
    <scope>NUCLEOTIDE SEQUENCE</scope>
</reference>
<evidence type="ECO:0000259" key="4">
    <source>
        <dbReference type="Pfam" id="PF08241"/>
    </source>
</evidence>
<feature type="domain" description="Methyltransferase type 11" evidence="4">
    <location>
        <begin position="82"/>
        <end position="176"/>
    </location>
</feature>
<dbReference type="Proteomes" id="UP000007110">
    <property type="component" value="Unassembled WGS sequence"/>
</dbReference>
<dbReference type="InterPro" id="IPR029063">
    <property type="entry name" value="SAM-dependent_MTases_sf"/>
</dbReference>
<keyword evidence="6" id="KW-1185">Reference proteome</keyword>
<name>A0A7M7N9G5_STRPU</name>
<accession>A0A7M7N9G5</accession>
<dbReference type="EnsemblMetazoa" id="XM_030977280">
    <property type="protein sequence ID" value="XP_030833140"/>
    <property type="gene ID" value="LOC584157"/>
</dbReference>
<dbReference type="CDD" id="cd02440">
    <property type="entry name" value="AdoMet_MTases"/>
    <property type="match status" value="1"/>
</dbReference>
<proteinExistence type="predicted"/>
<dbReference type="EnsemblMetazoa" id="XM_784034">
    <property type="protein sequence ID" value="XP_789127"/>
    <property type="gene ID" value="LOC584157"/>
</dbReference>
<dbReference type="InterPro" id="IPR013216">
    <property type="entry name" value="Methyltransf_11"/>
</dbReference>
<dbReference type="GO" id="GO:0032259">
    <property type="term" value="P:methylation"/>
    <property type="evidence" value="ECO:0007669"/>
    <property type="project" value="UniProtKB-KW"/>
</dbReference>
<dbReference type="InParanoid" id="A0A7M7N9G5"/>
<dbReference type="EnsemblMetazoa" id="XM_030977279">
    <property type="protein sequence ID" value="XP_030833139"/>
    <property type="gene ID" value="LOC584157"/>
</dbReference>
<keyword evidence="3" id="KW-0949">S-adenosyl-L-methionine</keyword>
<reference evidence="5" key="2">
    <citation type="submission" date="2021-01" db="UniProtKB">
        <authorList>
            <consortium name="EnsemblMetazoa"/>
        </authorList>
    </citation>
    <scope>IDENTIFICATION</scope>
</reference>
<dbReference type="RefSeq" id="XP_030833139.1">
    <property type="nucleotide sequence ID" value="XM_030977279.1"/>
</dbReference>
<evidence type="ECO:0000256" key="1">
    <source>
        <dbReference type="ARBA" id="ARBA00022603"/>
    </source>
</evidence>
<dbReference type="RefSeq" id="XP_789127.3">
    <property type="nucleotide sequence ID" value="XM_784034.5"/>
</dbReference>
<dbReference type="KEGG" id="spu:584157"/>
<dbReference type="Pfam" id="PF08241">
    <property type="entry name" value="Methyltransf_11"/>
    <property type="match status" value="1"/>
</dbReference>
<evidence type="ECO:0000256" key="2">
    <source>
        <dbReference type="ARBA" id="ARBA00022679"/>
    </source>
</evidence>
<dbReference type="PANTHER" id="PTHR43464:SF19">
    <property type="entry name" value="UBIQUINONE BIOSYNTHESIS O-METHYLTRANSFERASE, MITOCHONDRIAL"/>
    <property type="match status" value="1"/>
</dbReference>
<dbReference type="GeneID" id="584157"/>
<evidence type="ECO:0000313" key="6">
    <source>
        <dbReference type="Proteomes" id="UP000007110"/>
    </source>
</evidence>
<dbReference type="OMA" id="FCPGHFP"/>
<dbReference type="PANTHER" id="PTHR43464">
    <property type="entry name" value="METHYLTRANSFERASE"/>
    <property type="match status" value="1"/>
</dbReference>
<organism evidence="5 6">
    <name type="scientific">Strongylocentrotus purpuratus</name>
    <name type="common">Purple sea urchin</name>
    <dbReference type="NCBI Taxonomy" id="7668"/>
    <lineage>
        <taxon>Eukaryota</taxon>
        <taxon>Metazoa</taxon>
        <taxon>Echinodermata</taxon>
        <taxon>Eleutherozoa</taxon>
        <taxon>Echinozoa</taxon>
        <taxon>Echinoidea</taxon>
        <taxon>Euechinoidea</taxon>
        <taxon>Echinacea</taxon>
        <taxon>Camarodonta</taxon>
        <taxon>Echinidea</taxon>
        <taxon>Strongylocentrotidae</taxon>
        <taxon>Strongylocentrotus</taxon>
    </lineage>
</organism>
<dbReference type="Gene3D" id="3.40.50.150">
    <property type="entry name" value="Vaccinia Virus protein VP39"/>
    <property type="match status" value="1"/>
</dbReference>